<keyword evidence="9" id="KW-0560">Oxidoreductase</keyword>
<gene>
    <name evidence="9" type="ORF">ENJ98_02815</name>
</gene>
<dbReference type="PRINTS" id="PR00411">
    <property type="entry name" value="PNDRDTASEI"/>
</dbReference>
<name>A0A7C5N6N5_9GAMM</name>
<keyword evidence="5" id="KW-0547">Nucleotide-binding</keyword>
<dbReference type="SUPFAM" id="SSF51905">
    <property type="entry name" value="FAD/NAD(P)-binding domain"/>
    <property type="match status" value="1"/>
</dbReference>
<dbReference type="GO" id="GO:0004148">
    <property type="term" value="F:dihydrolipoyl dehydrogenase (NADH) activity"/>
    <property type="evidence" value="ECO:0007669"/>
    <property type="project" value="UniProtKB-EC"/>
</dbReference>
<evidence type="ECO:0000256" key="1">
    <source>
        <dbReference type="ARBA" id="ARBA00007532"/>
    </source>
</evidence>
<dbReference type="GO" id="GO:0003955">
    <property type="term" value="F:NAD(P)H dehydrogenase (quinone) activity"/>
    <property type="evidence" value="ECO:0007669"/>
    <property type="project" value="TreeGrafter"/>
</dbReference>
<dbReference type="Pfam" id="PF07992">
    <property type="entry name" value="Pyr_redox_2"/>
    <property type="match status" value="1"/>
</dbReference>
<dbReference type="PIRSF" id="PIRSF000350">
    <property type="entry name" value="Mercury_reductase_MerA"/>
    <property type="match status" value="1"/>
</dbReference>
<dbReference type="Pfam" id="PF02852">
    <property type="entry name" value="Pyr_redox_dim"/>
    <property type="match status" value="1"/>
</dbReference>
<dbReference type="AlphaFoldDB" id="A0A7C5N6N5"/>
<protein>
    <submittedName>
        <fullName evidence="9">Dihydrolipoyl dehydrogenase</fullName>
        <ecNumber evidence="9">1.8.1.4</ecNumber>
    </submittedName>
</protein>
<dbReference type="PRINTS" id="PR00368">
    <property type="entry name" value="FADPNR"/>
</dbReference>
<dbReference type="NCBIfam" id="NF004939">
    <property type="entry name" value="PRK06292.1-1"/>
    <property type="match status" value="1"/>
</dbReference>
<evidence type="ECO:0000256" key="6">
    <source>
        <dbReference type="PIRSR" id="PIRSR000350-4"/>
    </source>
</evidence>
<dbReference type="SUPFAM" id="SSF55424">
    <property type="entry name" value="FAD/NAD-linked reductases, dimerisation (C-terminal) domain"/>
    <property type="match status" value="1"/>
</dbReference>
<evidence type="ECO:0000256" key="3">
    <source>
        <dbReference type="ARBA" id="ARBA00022827"/>
    </source>
</evidence>
<dbReference type="PANTHER" id="PTHR43014">
    <property type="entry name" value="MERCURIC REDUCTASE"/>
    <property type="match status" value="1"/>
</dbReference>
<dbReference type="EMBL" id="DROM01000174">
    <property type="protein sequence ID" value="HHH13145.1"/>
    <property type="molecule type" value="Genomic_DNA"/>
</dbReference>
<evidence type="ECO:0000259" key="7">
    <source>
        <dbReference type="Pfam" id="PF02852"/>
    </source>
</evidence>
<dbReference type="InterPro" id="IPR023753">
    <property type="entry name" value="FAD/NAD-binding_dom"/>
</dbReference>
<dbReference type="InterPro" id="IPR001100">
    <property type="entry name" value="Pyr_nuc-diS_OxRdtase"/>
</dbReference>
<dbReference type="EC" id="1.8.1.4" evidence="9"/>
<keyword evidence="3 5" id="KW-0274">FAD</keyword>
<feature type="domain" description="Pyridine nucleotide-disulphide oxidoreductase dimerisation" evidence="7">
    <location>
        <begin position="346"/>
        <end position="449"/>
    </location>
</feature>
<dbReference type="GO" id="GO:0050660">
    <property type="term" value="F:flavin adenine dinucleotide binding"/>
    <property type="evidence" value="ECO:0007669"/>
    <property type="project" value="TreeGrafter"/>
</dbReference>
<comment type="cofactor">
    <cofactor evidence="5">
        <name>FAD</name>
        <dbReference type="ChEBI" id="CHEBI:57692"/>
    </cofactor>
    <text evidence="5">Binds 1 FAD per subunit.</text>
</comment>
<reference evidence="9" key="1">
    <citation type="journal article" date="2020" name="mSystems">
        <title>Genome- and Community-Level Interaction Insights into Carbon Utilization and Element Cycling Functions of Hydrothermarchaeota in Hydrothermal Sediment.</title>
        <authorList>
            <person name="Zhou Z."/>
            <person name="Liu Y."/>
            <person name="Xu W."/>
            <person name="Pan J."/>
            <person name="Luo Z.H."/>
            <person name="Li M."/>
        </authorList>
    </citation>
    <scope>NUCLEOTIDE SEQUENCE [LARGE SCALE GENOMIC DNA]</scope>
    <source>
        <strain evidence="9">HyVt-535</strain>
    </source>
</reference>
<feature type="domain" description="FAD/NAD(P)-binding" evidence="8">
    <location>
        <begin position="7"/>
        <end position="313"/>
    </location>
</feature>
<feature type="disulfide bond" description="Redox-active" evidence="6">
    <location>
        <begin position="43"/>
        <end position="48"/>
    </location>
</feature>
<dbReference type="Proteomes" id="UP000886100">
    <property type="component" value="Unassembled WGS sequence"/>
</dbReference>
<feature type="binding site" evidence="5">
    <location>
        <begin position="180"/>
        <end position="187"/>
    </location>
    <ligand>
        <name>NAD(+)</name>
        <dbReference type="ChEBI" id="CHEBI:57540"/>
    </ligand>
</feature>
<organism evidence="9">
    <name type="scientific">Thiolapillus brandeum</name>
    <dbReference type="NCBI Taxonomy" id="1076588"/>
    <lineage>
        <taxon>Bacteria</taxon>
        <taxon>Pseudomonadati</taxon>
        <taxon>Pseudomonadota</taxon>
        <taxon>Gammaproteobacteria</taxon>
        <taxon>Chromatiales</taxon>
        <taxon>Sedimenticolaceae</taxon>
        <taxon>Thiolapillus</taxon>
    </lineage>
</organism>
<feature type="active site" description="Proton acceptor" evidence="4">
    <location>
        <position position="439"/>
    </location>
</feature>
<dbReference type="Gene3D" id="3.50.50.60">
    <property type="entry name" value="FAD/NAD(P)-binding domain"/>
    <property type="match status" value="2"/>
</dbReference>
<evidence type="ECO:0000259" key="8">
    <source>
        <dbReference type="Pfam" id="PF07992"/>
    </source>
</evidence>
<accession>A0A7C5N6N5</accession>
<proteinExistence type="inferred from homology"/>
<comment type="caution">
    <text evidence="9">The sequence shown here is derived from an EMBL/GenBank/DDBJ whole genome shotgun (WGS) entry which is preliminary data.</text>
</comment>
<keyword evidence="5" id="KW-0520">NAD</keyword>
<comment type="similarity">
    <text evidence="1">Belongs to the class-I pyridine nucleotide-disulfide oxidoreductase family.</text>
</comment>
<evidence type="ECO:0000256" key="4">
    <source>
        <dbReference type="PIRSR" id="PIRSR000350-2"/>
    </source>
</evidence>
<feature type="binding site" evidence="5">
    <location>
        <begin position="143"/>
        <end position="145"/>
    </location>
    <ligand>
        <name>FAD</name>
        <dbReference type="ChEBI" id="CHEBI:57692"/>
    </ligand>
</feature>
<dbReference type="InterPro" id="IPR004099">
    <property type="entry name" value="Pyr_nucl-diS_OxRdtase_dimer"/>
</dbReference>
<keyword evidence="2" id="KW-0285">Flavoprotein</keyword>
<feature type="binding site" evidence="5">
    <location>
        <position position="307"/>
    </location>
    <ligand>
        <name>FAD</name>
        <dbReference type="ChEBI" id="CHEBI:57692"/>
    </ligand>
</feature>
<evidence type="ECO:0000313" key="9">
    <source>
        <dbReference type="EMBL" id="HHH13145.1"/>
    </source>
</evidence>
<dbReference type="InterPro" id="IPR036188">
    <property type="entry name" value="FAD/NAD-bd_sf"/>
</dbReference>
<feature type="binding site" evidence="5">
    <location>
        <position position="265"/>
    </location>
    <ligand>
        <name>NAD(+)</name>
        <dbReference type="ChEBI" id="CHEBI:57540"/>
    </ligand>
</feature>
<dbReference type="InterPro" id="IPR016156">
    <property type="entry name" value="FAD/NAD-linked_Rdtase_dimer_sf"/>
</dbReference>
<sequence>MSEREVEVAIIGSGTAGLNAMGRVRRAKKSFVLINGGEPGTTCARVGCMPSKALIQVAEDFHRRTLYPRMGIEGGDGLSVDLPEVMEYVRELRDTFVDRVLSNSTDHLSEQEFIEQYARFVEPDLLELEDGSRIRAERIVIATGSTPIVPEAWKAFGDRIVTSDELFELEALPASMAVVGLGVIGLELGQAIARLGVEVTGFDLAERLGGASDPKVVEAAREVIGKEFPLHLGHPVEISEEPDGRLRVTAGETSVVVEKVLASMGRRPNLDRLGLEKLGVELDENGIPPYDPNTMQIGDLPVFIAGDVDADRPILHEAGDEGKIAGYNAAHWPEIRAFRRKVPLAITFCDPNIVRVGKAFEELDPETTAIGEMKVAPVGRALIMGRNRGTIRVYADKANGEFLGAEMCAPRAEHLGHLLAWCIRKGATVGELIQMPFYHPVMEEALQAALNALYHQVEAKNGSPVSELEPM</sequence>
<dbReference type="PANTHER" id="PTHR43014:SF4">
    <property type="entry name" value="PYRIDINE NUCLEOTIDE-DISULFIDE OXIDOREDUCTASE RCLA-RELATED"/>
    <property type="match status" value="1"/>
</dbReference>
<evidence type="ECO:0000256" key="2">
    <source>
        <dbReference type="ARBA" id="ARBA00022630"/>
    </source>
</evidence>
<feature type="binding site" evidence="5">
    <location>
        <position position="52"/>
    </location>
    <ligand>
        <name>FAD</name>
        <dbReference type="ChEBI" id="CHEBI:57692"/>
    </ligand>
</feature>
<evidence type="ECO:0000256" key="5">
    <source>
        <dbReference type="PIRSR" id="PIRSR000350-3"/>
    </source>
</evidence>
<dbReference type="Gene3D" id="3.30.390.30">
    <property type="match status" value="1"/>
</dbReference>